<dbReference type="EMBL" id="CH445326">
    <property type="protein sequence ID" value="EAT91030.1"/>
    <property type="molecule type" value="Genomic_DNA"/>
</dbReference>
<name>Q0V3N3_PHANO</name>
<organism evidence="3 4">
    <name type="scientific">Phaeosphaeria nodorum (strain SN15 / ATCC MYA-4574 / FGSC 10173)</name>
    <name type="common">Glume blotch fungus</name>
    <name type="synonym">Parastagonospora nodorum</name>
    <dbReference type="NCBI Taxonomy" id="321614"/>
    <lineage>
        <taxon>Eukaryota</taxon>
        <taxon>Fungi</taxon>
        <taxon>Dikarya</taxon>
        <taxon>Ascomycota</taxon>
        <taxon>Pezizomycotina</taxon>
        <taxon>Dothideomycetes</taxon>
        <taxon>Pleosporomycetidae</taxon>
        <taxon>Pleosporales</taxon>
        <taxon>Pleosporineae</taxon>
        <taxon>Phaeosphaeriaceae</taxon>
        <taxon>Parastagonospora</taxon>
    </lineage>
</organism>
<evidence type="ECO:0000313" key="3">
    <source>
        <dbReference type="EMBL" id="EAT91030.1"/>
    </source>
</evidence>
<evidence type="ECO:0000313" key="4">
    <source>
        <dbReference type="Proteomes" id="UP000001055"/>
    </source>
</evidence>
<dbReference type="InterPro" id="IPR036020">
    <property type="entry name" value="WW_dom_sf"/>
</dbReference>
<dbReference type="HOGENOM" id="CLU_1046264_0_0_1"/>
<dbReference type="SUPFAM" id="SSF51045">
    <property type="entry name" value="WW domain"/>
    <property type="match status" value="1"/>
</dbReference>
<proteinExistence type="predicted"/>
<dbReference type="OMA" id="QQKRGNR"/>
<feature type="region of interest" description="Disordered" evidence="1">
    <location>
        <begin position="93"/>
        <end position="138"/>
    </location>
</feature>
<accession>Q0V3N3</accession>
<feature type="compositionally biased region" description="Polar residues" evidence="1">
    <location>
        <begin position="111"/>
        <end position="124"/>
    </location>
</feature>
<feature type="compositionally biased region" description="Polar residues" evidence="1">
    <location>
        <begin position="212"/>
        <end position="231"/>
    </location>
</feature>
<dbReference type="Gene3D" id="2.20.70.10">
    <property type="match status" value="1"/>
</dbReference>
<dbReference type="SMART" id="SM00456">
    <property type="entry name" value="WW"/>
    <property type="match status" value="1"/>
</dbReference>
<dbReference type="VEuPathDB" id="FungiDB:JI435_013810"/>
<feature type="compositionally biased region" description="Basic and acidic residues" evidence="1">
    <location>
        <begin position="182"/>
        <end position="199"/>
    </location>
</feature>
<dbReference type="eggNOG" id="ENOG502TD7G">
    <property type="taxonomic scope" value="Eukaryota"/>
</dbReference>
<dbReference type="GeneID" id="5968867"/>
<dbReference type="InParanoid" id="Q0V3N3"/>
<gene>
    <name evidence="3" type="ORF">SNOG_01381</name>
</gene>
<feature type="domain" description="WW" evidence="2">
    <location>
        <begin position="127"/>
        <end position="161"/>
    </location>
</feature>
<feature type="compositionally biased region" description="Basic and acidic residues" evidence="1">
    <location>
        <begin position="1"/>
        <end position="13"/>
    </location>
</feature>
<dbReference type="Proteomes" id="UP000001055">
    <property type="component" value="Unassembled WGS sequence"/>
</dbReference>
<sequence length="266" mass="30587">MLDDASVQRDDMGHSSAHSAPPNRGPIQERGSPTTAAPPYRRNYASICMWLGLSSFSEHATSQHCSSNDTRMNAYLQRADDFIQQQIYKFEQKRQGRDYAEMHSSPKHNQQRPPRAQTFNNAPQQGPPAPRGWSQEYDPQSQRWYYIERSTGRAQWDPPSFSQNRRRHRHTLSEHQQSYADTSRDEEMARRMQDEEARARSRHRASSHMSRPNSGSLDIPQQHQRPLSTSPHPGPNGRLPPGTHLDMRTGQVVTNMFPPDHPMNAQ</sequence>
<dbReference type="KEGG" id="pno:SNOG_01381"/>
<reference evidence="4" key="1">
    <citation type="journal article" date="2007" name="Plant Cell">
        <title>Dothideomycete-plant interactions illuminated by genome sequencing and EST analysis of the wheat pathogen Stagonospora nodorum.</title>
        <authorList>
            <person name="Hane J.K."/>
            <person name="Lowe R.G."/>
            <person name="Solomon P.S."/>
            <person name="Tan K.C."/>
            <person name="Schoch C.L."/>
            <person name="Spatafora J.W."/>
            <person name="Crous P.W."/>
            <person name="Kodira C."/>
            <person name="Birren B.W."/>
            <person name="Galagan J.E."/>
            <person name="Torriani S.F."/>
            <person name="McDonald B.A."/>
            <person name="Oliver R.P."/>
        </authorList>
    </citation>
    <scope>NUCLEOTIDE SEQUENCE [LARGE SCALE GENOMIC DNA]</scope>
    <source>
        <strain evidence="4">SN15 / ATCC MYA-4574 / FGSC 10173</strain>
    </source>
</reference>
<dbReference type="RefSeq" id="XP_001792022.1">
    <property type="nucleotide sequence ID" value="XM_001791970.1"/>
</dbReference>
<feature type="region of interest" description="Disordered" evidence="1">
    <location>
        <begin position="151"/>
        <end position="246"/>
    </location>
</feature>
<dbReference type="InterPro" id="IPR001202">
    <property type="entry name" value="WW_dom"/>
</dbReference>
<feature type="region of interest" description="Disordered" evidence="1">
    <location>
        <begin position="1"/>
        <end position="39"/>
    </location>
</feature>
<evidence type="ECO:0000259" key="2">
    <source>
        <dbReference type="PROSITE" id="PS50020"/>
    </source>
</evidence>
<evidence type="ECO:0000256" key="1">
    <source>
        <dbReference type="SAM" id="MobiDB-lite"/>
    </source>
</evidence>
<dbReference type="PROSITE" id="PS50020">
    <property type="entry name" value="WW_DOMAIN_2"/>
    <property type="match status" value="1"/>
</dbReference>
<protein>
    <recommendedName>
        <fullName evidence="2">WW domain-containing protein</fullName>
    </recommendedName>
</protein>
<dbReference type="Pfam" id="PF00397">
    <property type="entry name" value="WW"/>
    <property type="match status" value="1"/>
</dbReference>
<dbReference type="AlphaFoldDB" id="Q0V3N3"/>